<dbReference type="KEGG" id="adl:AURDEDRAFT_131909"/>
<keyword evidence="2" id="KW-1185">Reference proteome</keyword>
<evidence type="ECO:0008006" key="3">
    <source>
        <dbReference type="Google" id="ProtNLM"/>
    </source>
</evidence>
<sequence>MTATAQFGLELVSEPPVTFRARKGGLGAGIQRALHKLLRVLRNRPKQSRTNDDVAREERPISLDYLPRELLDHILRYMHVNPPRSSDNWEIPDDLLLQMRRLERAYWHGSLEQAQLSHLRLLLVSPTLHTLSMNNVWLQADTPDFAVTSSGLRALRIDFSRQVQSRKPAYPDFVAAHLDCLDTILNALRPRLESLTLSGYSVRLSSLAVAPWPSLRAFSVTRGDVVAGAPWSTVLSQMPVLSSFTVALDRGETPTLIFPDIDSADVAPLANLRHFTISFPHPDDQVFYHLPSQLLELSLRDTPRYYSARSGWLNRSDTEPILTCHDVCRIFTVLSATNLGALELVYLEDQEEFRMLALLSQSCPNLTLLELHRYPAQPSLQDAWYHGTLSIPVDAIAESLAEFRSLRVLKLNLRFTDYEVTRWIGTIPLDYWERLAEFLEAHAQAIVRRVSQIQMLSFLTWSMCGMHWDTWSAFPGDPAKGPRLLHEDIYHESFEGW</sequence>
<dbReference type="SUPFAM" id="SSF52047">
    <property type="entry name" value="RNI-like"/>
    <property type="match status" value="1"/>
</dbReference>
<dbReference type="OrthoDB" id="2750874at2759"/>
<organism evidence="1 2">
    <name type="scientific">Auricularia subglabra (strain TFB-10046 / SS5)</name>
    <name type="common">White-rot fungus</name>
    <name type="synonym">Auricularia delicata (strain TFB10046)</name>
    <dbReference type="NCBI Taxonomy" id="717982"/>
    <lineage>
        <taxon>Eukaryota</taxon>
        <taxon>Fungi</taxon>
        <taxon>Dikarya</taxon>
        <taxon>Basidiomycota</taxon>
        <taxon>Agaricomycotina</taxon>
        <taxon>Agaricomycetes</taxon>
        <taxon>Auriculariales</taxon>
        <taxon>Auriculariaceae</taxon>
        <taxon>Auricularia</taxon>
    </lineage>
</organism>
<dbReference type="InterPro" id="IPR032675">
    <property type="entry name" value="LRR_dom_sf"/>
</dbReference>
<protein>
    <recommendedName>
        <fullName evidence="3">F-box domain-containing protein</fullName>
    </recommendedName>
</protein>
<dbReference type="Proteomes" id="UP000006514">
    <property type="component" value="Unassembled WGS sequence"/>
</dbReference>
<dbReference type="AlphaFoldDB" id="J0WME3"/>
<gene>
    <name evidence="1" type="ORF">AURDEDRAFT_131909</name>
</gene>
<reference evidence="2" key="1">
    <citation type="journal article" date="2012" name="Science">
        <title>The Paleozoic origin of enzymatic lignin decomposition reconstructed from 31 fungal genomes.</title>
        <authorList>
            <person name="Floudas D."/>
            <person name="Binder M."/>
            <person name="Riley R."/>
            <person name="Barry K."/>
            <person name="Blanchette R.A."/>
            <person name="Henrissat B."/>
            <person name="Martinez A.T."/>
            <person name="Otillar R."/>
            <person name="Spatafora J.W."/>
            <person name="Yadav J.S."/>
            <person name="Aerts A."/>
            <person name="Benoit I."/>
            <person name="Boyd A."/>
            <person name="Carlson A."/>
            <person name="Copeland A."/>
            <person name="Coutinho P.M."/>
            <person name="de Vries R.P."/>
            <person name="Ferreira P."/>
            <person name="Findley K."/>
            <person name="Foster B."/>
            <person name="Gaskell J."/>
            <person name="Glotzer D."/>
            <person name="Gorecki P."/>
            <person name="Heitman J."/>
            <person name="Hesse C."/>
            <person name="Hori C."/>
            <person name="Igarashi K."/>
            <person name="Jurgens J.A."/>
            <person name="Kallen N."/>
            <person name="Kersten P."/>
            <person name="Kohler A."/>
            <person name="Kuees U."/>
            <person name="Kumar T.K.A."/>
            <person name="Kuo A."/>
            <person name="LaButti K."/>
            <person name="Larrondo L.F."/>
            <person name="Lindquist E."/>
            <person name="Ling A."/>
            <person name="Lombard V."/>
            <person name="Lucas S."/>
            <person name="Lundell T."/>
            <person name="Martin R."/>
            <person name="McLaughlin D.J."/>
            <person name="Morgenstern I."/>
            <person name="Morin E."/>
            <person name="Murat C."/>
            <person name="Nagy L.G."/>
            <person name="Nolan M."/>
            <person name="Ohm R.A."/>
            <person name="Patyshakuliyeva A."/>
            <person name="Rokas A."/>
            <person name="Ruiz-Duenas F.J."/>
            <person name="Sabat G."/>
            <person name="Salamov A."/>
            <person name="Samejima M."/>
            <person name="Schmutz J."/>
            <person name="Slot J.C."/>
            <person name="St John F."/>
            <person name="Stenlid J."/>
            <person name="Sun H."/>
            <person name="Sun S."/>
            <person name="Syed K."/>
            <person name="Tsang A."/>
            <person name="Wiebenga A."/>
            <person name="Young D."/>
            <person name="Pisabarro A."/>
            <person name="Eastwood D.C."/>
            <person name="Martin F."/>
            <person name="Cullen D."/>
            <person name="Grigoriev I.V."/>
            <person name="Hibbett D.S."/>
        </authorList>
    </citation>
    <scope>NUCLEOTIDE SEQUENCE [LARGE SCALE GENOMIC DNA]</scope>
    <source>
        <strain evidence="2">TFB10046</strain>
    </source>
</reference>
<dbReference type="Gene3D" id="3.80.10.10">
    <property type="entry name" value="Ribonuclease Inhibitor"/>
    <property type="match status" value="1"/>
</dbReference>
<evidence type="ECO:0000313" key="2">
    <source>
        <dbReference type="Proteomes" id="UP000006514"/>
    </source>
</evidence>
<proteinExistence type="predicted"/>
<dbReference type="EMBL" id="JH688523">
    <property type="protein sequence ID" value="EJD32970.1"/>
    <property type="molecule type" value="Genomic_DNA"/>
</dbReference>
<dbReference type="InParanoid" id="J0WME3"/>
<evidence type="ECO:0000313" key="1">
    <source>
        <dbReference type="EMBL" id="EJD32970.1"/>
    </source>
</evidence>
<accession>J0WME3</accession>
<name>J0WME3_AURST</name>